<evidence type="ECO:0000313" key="2">
    <source>
        <dbReference type="EMBL" id="GAO52680.1"/>
    </source>
</evidence>
<keyword evidence="1" id="KW-0472">Membrane</keyword>
<evidence type="ECO:0000256" key="1">
    <source>
        <dbReference type="SAM" id="Phobius"/>
    </source>
</evidence>
<accession>A0A0E9NTE2</accession>
<reference evidence="2 3" key="1">
    <citation type="journal article" date="2011" name="J. Gen. Appl. Microbiol.">
        <title>Draft genome sequencing of the enigmatic yeast Saitoella complicata.</title>
        <authorList>
            <person name="Nishida H."/>
            <person name="Hamamoto M."/>
            <person name="Sugiyama J."/>
        </authorList>
    </citation>
    <scope>NUCLEOTIDE SEQUENCE [LARGE SCALE GENOMIC DNA]</scope>
    <source>
        <strain evidence="2 3">NRRL Y-17804</strain>
    </source>
</reference>
<dbReference type="Proteomes" id="UP000033140">
    <property type="component" value="Unassembled WGS sequence"/>
</dbReference>
<gene>
    <name evidence="2" type="ORF">G7K_6751-t1</name>
</gene>
<keyword evidence="3" id="KW-1185">Reference proteome</keyword>
<feature type="transmembrane region" description="Helical" evidence="1">
    <location>
        <begin position="22"/>
        <end position="40"/>
    </location>
</feature>
<keyword evidence="1" id="KW-0812">Transmembrane</keyword>
<comment type="caution">
    <text evidence="2">The sequence shown here is derived from an EMBL/GenBank/DDBJ whole genome shotgun (WGS) entry which is preliminary data.</text>
</comment>
<dbReference type="AlphaFoldDB" id="A0A0E9NTE2"/>
<sequence>MTAASYSKASDRPITFQTLGTTILYGCIAGAIGVGVMTAGEKIEQLISSRPDSYVPAHTLERLLGLPDKPDSERWGLNHVMHYGQGACAGALRALMSLYGIRGPFANFIFTCMRLCVDQTLENLTGVGAPPWYVYVWVLC</sequence>
<evidence type="ECO:0000313" key="3">
    <source>
        <dbReference type="Proteomes" id="UP000033140"/>
    </source>
</evidence>
<dbReference type="OMA" id="WGLNMAM"/>
<name>A0A0E9NTE2_SAICN</name>
<keyword evidence="1" id="KW-1133">Transmembrane helix</keyword>
<reference evidence="2 3" key="3">
    <citation type="journal article" date="2015" name="Genome Announc.">
        <title>Draft Genome Sequence of the Archiascomycetous Yeast Saitoella complicata.</title>
        <authorList>
            <person name="Yamauchi K."/>
            <person name="Kondo S."/>
            <person name="Hamamoto M."/>
            <person name="Takahashi Y."/>
            <person name="Ogura Y."/>
            <person name="Hayashi T."/>
            <person name="Nishida H."/>
        </authorList>
    </citation>
    <scope>NUCLEOTIDE SEQUENCE [LARGE SCALE GENOMIC DNA]</scope>
    <source>
        <strain evidence="2 3">NRRL Y-17804</strain>
    </source>
</reference>
<organism evidence="2 3">
    <name type="scientific">Saitoella complicata (strain BCRC 22490 / CBS 7301 / JCM 7358 / NBRC 10748 / NRRL Y-17804)</name>
    <dbReference type="NCBI Taxonomy" id="698492"/>
    <lineage>
        <taxon>Eukaryota</taxon>
        <taxon>Fungi</taxon>
        <taxon>Dikarya</taxon>
        <taxon>Ascomycota</taxon>
        <taxon>Taphrinomycotina</taxon>
        <taxon>Taphrinomycotina incertae sedis</taxon>
        <taxon>Saitoella</taxon>
    </lineage>
</organism>
<reference evidence="2 3" key="2">
    <citation type="journal article" date="2014" name="J. Gen. Appl. Microbiol.">
        <title>The early diverging ascomycetous budding yeast Saitoella complicata has three histone deacetylases belonging to the Clr6, Hos2, and Rpd3 lineages.</title>
        <authorList>
            <person name="Nishida H."/>
            <person name="Matsumoto T."/>
            <person name="Kondo S."/>
            <person name="Hamamoto M."/>
            <person name="Yoshikawa H."/>
        </authorList>
    </citation>
    <scope>NUCLEOTIDE SEQUENCE [LARGE SCALE GENOMIC DNA]</scope>
    <source>
        <strain evidence="2 3">NRRL Y-17804</strain>
    </source>
</reference>
<protein>
    <submittedName>
        <fullName evidence="2">Uncharacterized protein</fullName>
    </submittedName>
</protein>
<proteinExistence type="predicted"/>
<dbReference type="EMBL" id="BACD03000080">
    <property type="protein sequence ID" value="GAO52680.1"/>
    <property type="molecule type" value="Genomic_DNA"/>
</dbReference>